<dbReference type="AlphaFoldDB" id="A0AA40F2U0"/>
<evidence type="ECO:0000313" key="1">
    <source>
        <dbReference type="EMBL" id="KAK0750190.1"/>
    </source>
</evidence>
<protein>
    <recommendedName>
        <fullName evidence="3">Amidase domain-containing protein</fullName>
    </recommendedName>
</protein>
<dbReference type="EMBL" id="JAUKUD010000003">
    <property type="protein sequence ID" value="KAK0750190.1"/>
    <property type="molecule type" value="Genomic_DNA"/>
</dbReference>
<dbReference type="PANTHER" id="PTHR42678:SF34">
    <property type="entry name" value="OS04G0183300 PROTEIN"/>
    <property type="match status" value="1"/>
</dbReference>
<sequence length="144" mass="16289">MFLTSPPTDLTGITAGVPWNTFSAEPTSPIMVSFESVIETLRRAGAKVVDSTDFPEADGSKKLNHQVRGIVRSSEFKRDTIRYLRALDTNPNNIQSAEDIIEFTKTSPADKYRDRDIGKFLWTQAEDVDVDSDKYRDMVKQEQL</sequence>
<organism evidence="1 2">
    <name type="scientific">Schizothecium vesticola</name>
    <dbReference type="NCBI Taxonomy" id="314040"/>
    <lineage>
        <taxon>Eukaryota</taxon>
        <taxon>Fungi</taxon>
        <taxon>Dikarya</taxon>
        <taxon>Ascomycota</taxon>
        <taxon>Pezizomycotina</taxon>
        <taxon>Sordariomycetes</taxon>
        <taxon>Sordariomycetidae</taxon>
        <taxon>Sordariales</taxon>
        <taxon>Schizotheciaceae</taxon>
        <taxon>Schizothecium</taxon>
    </lineage>
</organism>
<comment type="caution">
    <text evidence="1">The sequence shown here is derived from an EMBL/GenBank/DDBJ whole genome shotgun (WGS) entry which is preliminary data.</text>
</comment>
<gene>
    <name evidence="1" type="ORF">B0T18DRAFT_408415</name>
</gene>
<dbReference type="InterPro" id="IPR036928">
    <property type="entry name" value="AS_sf"/>
</dbReference>
<dbReference type="PANTHER" id="PTHR42678">
    <property type="entry name" value="AMIDASE"/>
    <property type="match status" value="1"/>
</dbReference>
<evidence type="ECO:0008006" key="3">
    <source>
        <dbReference type="Google" id="ProtNLM"/>
    </source>
</evidence>
<keyword evidence="2" id="KW-1185">Reference proteome</keyword>
<dbReference type="Proteomes" id="UP001172155">
    <property type="component" value="Unassembled WGS sequence"/>
</dbReference>
<evidence type="ECO:0000313" key="2">
    <source>
        <dbReference type="Proteomes" id="UP001172155"/>
    </source>
</evidence>
<proteinExistence type="predicted"/>
<accession>A0AA40F2U0</accession>
<name>A0AA40F2U0_9PEZI</name>
<dbReference type="Gene3D" id="3.90.1300.10">
    <property type="entry name" value="Amidase signature (AS) domain"/>
    <property type="match status" value="1"/>
</dbReference>
<dbReference type="SUPFAM" id="SSF75304">
    <property type="entry name" value="Amidase signature (AS) enzymes"/>
    <property type="match status" value="1"/>
</dbReference>
<reference evidence="1" key="1">
    <citation type="submission" date="2023-06" db="EMBL/GenBank/DDBJ databases">
        <title>Genome-scale phylogeny and comparative genomics of the fungal order Sordariales.</title>
        <authorList>
            <consortium name="Lawrence Berkeley National Laboratory"/>
            <person name="Hensen N."/>
            <person name="Bonometti L."/>
            <person name="Westerberg I."/>
            <person name="Brannstrom I.O."/>
            <person name="Guillou S."/>
            <person name="Cros-Aarteil S."/>
            <person name="Calhoun S."/>
            <person name="Haridas S."/>
            <person name="Kuo A."/>
            <person name="Mondo S."/>
            <person name="Pangilinan J."/>
            <person name="Riley R."/>
            <person name="LaButti K."/>
            <person name="Andreopoulos B."/>
            <person name="Lipzen A."/>
            <person name="Chen C."/>
            <person name="Yanf M."/>
            <person name="Daum C."/>
            <person name="Ng V."/>
            <person name="Clum A."/>
            <person name="Steindorff A."/>
            <person name="Ohm R."/>
            <person name="Martin F."/>
            <person name="Silar P."/>
            <person name="Natvig D."/>
            <person name="Lalanne C."/>
            <person name="Gautier V."/>
            <person name="Ament-velasquez S.L."/>
            <person name="Kruys A."/>
            <person name="Hutchinson M.I."/>
            <person name="Powell A.J."/>
            <person name="Barry K."/>
            <person name="Miller A.N."/>
            <person name="Grigoriev I.V."/>
            <person name="Debuchy R."/>
            <person name="Gladieux P."/>
            <person name="Thoren M.H."/>
            <person name="Johannesson H."/>
        </authorList>
    </citation>
    <scope>NUCLEOTIDE SEQUENCE</scope>
    <source>
        <strain evidence="1">SMH3187-1</strain>
    </source>
</reference>